<protein>
    <recommendedName>
        <fullName evidence="1">Phage terminase large subunit N-terminal domain-containing protein</fullName>
    </recommendedName>
</protein>
<gene>
    <name evidence="2" type="ORF">B7R22_17130</name>
</gene>
<evidence type="ECO:0000313" key="3">
    <source>
        <dbReference type="Proteomes" id="UP000256541"/>
    </source>
</evidence>
<evidence type="ECO:0000313" key="2">
    <source>
        <dbReference type="EMBL" id="RFA12153.1"/>
    </source>
</evidence>
<organism evidence="2 3">
    <name type="scientific">Subtercola boreus</name>
    <dbReference type="NCBI Taxonomy" id="120213"/>
    <lineage>
        <taxon>Bacteria</taxon>
        <taxon>Bacillati</taxon>
        <taxon>Actinomycetota</taxon>
        <taxon>Actinomycetes</taxon>
        <taxon>Micrococcales</taxon>
        <taxon>Microbacteriaceae</taxon>
        <taxon>Subtercola</taxon>
    </lineage>
</organism>
<dbReference type="RefSeq" id="WP_116412929.1">
    <property type="nucleotide sequence ID" value="NZ_NBXB01000045.1"/>
</dbReference>
<dbReference type="Gene3D" id="3.30.420.280">
    <property type="match status" value="1"/>
</dbReference>
<dbReference type="InterPro" id="IPR052380">
    <property type="entry name" value="Viral_DNA_packaging_terminase"/>
</dbReference>
<dbReference type="SUPFAM" id="SSF52540">
    <property type="entry name" value="P-loop containing nucleoside triphosphate hydrolases"/>
    <property type="match status" value="1"/>
</dbReference>
<dbReference type="InterPro" id="IPR027417">
    <property type="entry name" value="P-loop_NTPase"/>
</dbReference>
<evidence type="ECO:0000259" key="1">
    <source>
        <dbReference type="Pfam" id="PF04466"/>
    </source>
</evidence>
<feature type="domain" description="Phage terminase large subunit N-terminal" evidence="1">
    <location>
        <begin position="32"/>
        <end position="210"/>
    </location>
</feature>
<sequence length="439" mass="48830">MTMQLDSKFLAYLLTKLSRAQILSIVDSEARRIALWSGAVSAGKTFASLIAFLIAVSKAPTNGLIVIVGVSIDTIYTNVFTQLMNVELFGSRIVDQISYTPGATKAMILGREVLLVGALNAASVKRIQGKTIGLVYVDEATLLLEPFWDMLITRLRVEGARLLGTMNPASLNHFIRTKWIKQADKQDVVHFHMTMYDNPSLPAWYVAQMERSFAGVFYDRMIKGLWTNAAGAVYPMWDTNRHVIQFDQMPRISRILGNGIDFGTSNASAGLMVGLSAETRPRLILMDEWRYDPRDNNGLTMAPSDQAKRYVNWVNLKTHHPTQQYLGEPEYHIVDPAAAAFKAELRKEPFNLTPISAHNDVLAGIGSVASLLANDRLAVVAGKCAGWESEVTEYVWDEKATAEGKDEVVKKDDHSLDAGRYGIHTTRSEWTYELLDQAA</sequence>
<dbReference type="PANTHER" id="PTHR39184">
    <property type="match status" value="1"/>
</dbReference>
<dbReference type="InterPro" id="IPR006437">
    <property type="entry name" value="Phage_terminase_lsu"/>
</dbReference>
<dbReference type="Proteomes" id="UP000256541">
    <property type="component" value="Unassembled WGS sequence"/>
</dbReference>
<comment type="caution">
    <text evidence="2">The sequence shown here is derived from an EMBL/GenBank/DDBJ whole genome shotgun (WGS) entry which is preliminary data.</text>
</comment>
<dbReference type="NCBIfam" id="TIGR01547">
    <property type="entry name" value="phage_term_2"/>
    <property type="match status" value="1"/>
</dbReference>
<dbReference type="InterPro" id="IPR035412">
    <property type="entry name" value="Terminase_L_N"/>
</dbReference>
<dbReference type="OrthoDB" id="4498710at2"/>
<dbReference type="EMBL" id="NBXB01000045">
    <property type="protein sequence ID" value="RFA12153.1"/>
    <property type="molecule type" value="Genomic_DNA"/>
</dbReference>
<proteinExistence type="predicted"/>
<dbReference type="Gene3D" id="3.40.50.300">
    <property type="entry name" value="P-loop containing nucleotide triphosphate hydrolases"/>
    <property type="match status" value="1"/>
</dbReference>
<accession>A0A3E0VRX9</accession>
<reference evidence="2 3" key="1">
    <citation type="submission" date="2017-04" db="EMBL/GenBank/DDBJ databases">
        <title>Comparative genome analysis of Subtercola boreus.</title>
        <authorList>
            <person name="Cho Y.-J."/>
            <person name="Cho A."/>
            <person name="Kim O.-S."/>
            <person name="Lee J.-I."/>
        </authorList>
    </citation>
    <scope>NUCLEOTIDE SEQUENCE [LARGE SCALE GENOMIC DNA]</scope>
    <source>
        <strain evidence="2 3">P27479</strain>
    </source>
</reference>
<dbReference type="AlphaFoldDB" id="A0A3E0VRX9"/>
<name>A0A3E0VRX9_9MICO</name>
<dbReference type="PANTHER" id="PTHR39184:SF1">
    <property type="entry name" value="PBSX PHAGE TERMINASE LARGE SUBUNIT"/>
    <property type="match status" value="1"/>
</dbReference>
<dbReference type="Pfam" id="PF04466">
    <property type="entry name" value="Terminase_3"/>
    <property type="match status" value="1"/>
</dbReference>